<dbReference type="EMBL" id="GBRH01258762">
    <property type="protein sequence ID" value="JAD39133.1"/>
    <property type="molecule type" value="Transcribed_RNA"/>
</dbReference>
<reference evidence="1" key="1">
    <citation type="submission" date="2014-09" db="EMBL/GenBank/DDBJ databases">
        <authorList>
            <person name="Magalhaes I.L.F."/>
            <person name="Oliveira U."/>
            <person name="Santos F.R."/>
            <person name="Vidigal T.H.D.A."/>
            <person name="Brescovit A.D."/>
            <person name="Santos A.J."/>
        </authorList>
    </citation>
    <scope>NUCLEOTIDE SEQUENCE</scope>
    <source>
        <tissue evidence="1">Shoot tissue taken approximately 20 cm above the soil surface</tissue>
    </source>
</reference>
<sequence>MSMLVSFFSPPLVHNFPLDLPSVAQERNHPLVIPRIIAILLLRKAP</sequence>
<proteinExistence type="predicted"/>
<name>A0A0A8ZNA4_ARUDO</name>
<reference evidence="1" key="2">
    <citation type="journal article" date="2015" name="Data Brief">
        <title>Shoot transcriptome of the giant reed, Arundo donax.</title>
        <authorList>
            <person name="Barrero R.A."/>
            <person name="Guerrero F.D."/>
            <person name="Moolhuijzen P."/>
            <person name="Goolsby J.A."/>
            <person name="Tidwell J."/>
            <person name="Bellgard S.E."/>
            <person name="Bellgard M.I."/>
        </authorList>
    </citation>
    <scope>NUCLEOTIDE SEQUENCE</scope>
    <source>
        <tissue evidence="1">Shoot tissue taken approximately 20 cm above the soil surface</tissue>
    </source>
</reference>
<dbReference type="AlphaFoldDB" id="A0A0A8ZNA4"/>
<evidence type="ECO:0000313" key="1">
    <source>
        <dbReference type="EMBL" id="JAD39133.1"/>
    </source>
</evidence>
<organism evidence="1">
    <name type="scientific">Arundo donax</name>
    <name type="common">Giant reed</name>
    <name type="synonym">Donax arundinaceus</name>
    <dbReference type="NCBI Taxonomy" id="35708"/>
    <lineage>
        <taxon>Eukaryota</taxon>
        <taxon>Viridiplantae</taxon>
        <taxon>Streptophyta</taxon>
        <taxon>Embryophyta</taxon>
        <taxon>Tracheophyta</taxon>
        <taxon>Spermatophyta</taxon>
        <taxon>Magnoliopsida</taxon>
        <taxon>Liliopsida</taxon>
        <taxon>Poales</taxon>
        <taxon>Poaceae</taxon>
        <taxon>PACMAD clade</taxon>
        <taxon>Arundinoideae</taxon>
        <taxon>Arundineae</taxon>
        <taxon>Arundo</taxon>
    </lineage>
</organism>
<protein>
    <submittedName>
        <fullName evidence="1">Uncharacterized protein</fullName>
    </submittedName>
</protein>
<accession>A0A0A8ZNA4</accession>